<dbReference type="PANTHER" id="PTHR11668">
    <property type="entry name" value="SERINE/THREONINE PROTEIN PHOSPHATASE"/>
    <property type="match status" value="1"/>
</dbReference>
<dbReference type="SUPFAM" id="SSF56300">
    <property type="entry name" value="Metallo-dependent phosphatases"/>
    <property type="match status" value="1"/>
</dbReference>
<evidence type="ECO:0000256" key="3">
    <source>
        <dbReference type="ARBA" id="ARBA00022723"/>
    </source>
</evidence>
<keyword evidence="4" id="KW-0378">Hydrolase</keyword>
<feature type="signal peptide" evidence="9">
    <location>
        <begin position="1"/>
        <end position="22"/>
    </location>
</feature>
<dbReference type="InterPro" id="IPR006186">
    <property type="entry name" value="Ser/Thr-sp_prot-phosphatase"/>
</dbReference>
<protein>
    <recommendedName>
        <fullName evidence="2">protein-serine/threonine phosphatase</fullName>
        <ecNumber evidence="2">3.1.3.16</ecNumber>
    </recommendedName>
</protein>
<dbReference type="GO" id="GO:0005634">
    <property type="term" value="C:nucleus"/>
    <property type="evidence" value="ECO:0007669"/>
    <property type="project" value="TreeGrafter"/>
</dbReference>
<dbReference type="SMART" id="SM00156">
    <property type="entry name" value="PP2Ac"/>
    <property type="match status" value="1"/>
</dbReference>
<keyword evidence="9" id="KW-0732">Signal</keyword>
<accession>A0AAV5WQN0</accession>
<evidence type="ECO:0000256" key="7">
    <source>
        <dbReference type="ARBA" id="ARBA00047761"/>
    </source>
</evidence>
<organism evidence="11 12">
    <name type="scientific">Pristionchus fissidentatus</name>
    <dbReference type="NCBI Taxonomy" id="1538716"/>
    <lineage>
        <taxon>Eukaryota</taxon>
        <taxon>Metazoa</taxon>
        <taxon>Ecdysozoa</taxon>
        <taxon>Nematoda</taxon>
        <taxon>Chromadorea</taxon>
        <taxon>Rhabditida</taxon>
        <taxon>Rhabditina</taxon>
        <taxon>Diplogasteromorpha</taxon>
        <taxon>Diplogasteroidea</taxon>
        <taxon>Neodiplogasteridae</taxon>
        <taxon>Pristionchus</taxon>
    </lineage>
</organism>
<keyword evidence="3" id="KW-0479">Metal-binding</keyword>
<evidence type="ECO:0000256" key="2">
    <source>
        <dbReference type="ARBA" id="ARBA00013081"/>
    </source>
</evidence>
<sequence length="257" mass="28900">VDRGPHGVEVIMIIVLMKLIWPDNVFVCRGNHEEESLNKNYSFYDEVQLRFPHSVDLNEAPMFNHFSDMFAHMPLAVLIGGQILGMHGGISPKLRSLQDIVDIERPIVEFMNNTLACDLVWSDPATASKKDIRGFKPNLEREPTAGIGQLFGKDAVRNICEKVGVNMIIRGHQAPLHGYSLFADNLMITLFSAPGYKGKTPENTNMGASLMIAETMEITIRQIEVSENYRMLRMKDLEKRKGEAQKRADAAKESKTV</sequence>
<dbReference type="Proteomes" id="UP001432322">
    <property type="component" value="Unassembled WGS sequence"/>
</dbReference>
<name>A0AAV5WQN0_9BILA</name>
<dbReference type="InterPro" id="IPR004843">
    <property type="entry name" value="Calcineurin-like_PHP"/>
</dbReference>
<evidence type="ECO:0000256" key="4">
    <source>
        <dbReference type="ARBA" id="ARBA00022801"/>
    </source>
</evidence>
<dbReference type="GO" id="GO:0046872">
    <property type="term" value="F:metal ion binding"/>
    <property type="evidence" value="ECO:0007669"/>
    <property type="project" value="UniProtKB-KW"/>
</dbReference>
<dbReference type="PANTHER" id="PTHR11668:SF300">
    <property type="entry name" value="SERINE_THREONINE-PROTEIN PHOSPHATASE"/>
    <property type="match status" value="1"/>
</dbReference>
<evidence type="ECO:0000256" key="5">
    <source>
        <dbReference type="ARBA" id="ARBA00022912"/>
    </source>
</evidence>
<reference evidence="11" key="1">
    <citation type="submission" date="2023-10" db="EMBL/GenBank/DDBJ databases">
        <title>Genome assembly of Pristionchus species.</title>
        <authorList>
            <person name="Yoshida K."/>
            <person name="Sommer R.J."/>
        </authorList>
    </citation>
    <scope>NUCLEOTIDE SEQUENCE</scope>
    <source>
        <strain evidence="11">RS5133</strain>
    </source>
</reference>
<dbReference type="InterPro" id="IPR029052">
    <property type="entry name" value="Metallo-depent_PP-like"/>
</dbReference>
<dbReference type="Gene3D" id="3.60.21.10">
    <property type="match status" value="1"/>
</dbReference>
<dbReference type="CDD" id="cd00144">
    <property type="entry name" value="MPP_PPP_family"/>
    <property type="match status" value="1"/>
</dbReference>
<evidence type="ECO:0000259" key="10">
    <source>
        <dbReference type="SMART" id="SM00156"/>
    </source>
</evidence>
<feature type="non-terminal residue" evidence="11">
    <location>
        <position position="1"/>
    </location>
</feature>
<dbReference type="AlphaFoldDB" id="A0AAV5WQN0"/>
<keyword evidence="6" id="KW-0464">Manganese</keyword>
<evidence type="ECO:0000313" key="11">
    <source>
        <dbReference type="EMBL" id="GMT32999.1"/>
    </source>
</evidence>
<dbReference type="EMBL" id="BTSY01000006">
    <property type="protein sequence ID" value="GMT32999.1"/>
    <property type="molecule type" value="Genomic_DNA"/>
</dbReference>
<feature type="domain" description="Serine/threonine specific protein phosphatases" evidence="10">
    <location>
        <begin position="1"/>
        <end position="227"/>
    </location>
</feature>
<comment type="caution">
    <text evidence="11">The sequence shown here is derived from an EMBL/GenBank/DDBJ whole genome shotgun (WGS) entry which is preliminary data.</text>
</comment>
<dbReference type="EC" id="3.1.3.16" evidence="2"/>
<dbReference type="GO" id="GO:0005737">
    <property type="term" value="C:cytoplasm"/>
    <property type="evidence" value="ECO:0007669"/>
    <property type="project" value="TreeGrafter"/>
</dbReference>
<comment type="catalytic activity">
    <reaction evidence="8">
        <text>O-phospho-L-threonyl-[protein] + H2O = L-threonyl-[protein] + phosphate</text>
        <dbReference type="Rhea" id="RHEA:47004"/>
        <dbReference type="Rhea" id="RHEA-COMP:11060"/>
        <dbReference type="Rhea" id="RHEA-COMP:11605"/>
        <dbReference type="ChEBI" id="CHEBI:15377"/>
        <dbReference type="ChEBI" id="CHEBI:30013"/>
        <dbReference type="ChEBI" id="CHEBI:43474"/>
        <dbReference type="ChEBI" id="CHEBI:61977"/>
        <dbReference type="EC" id="3.1.3.16"/>
    </reaction>
</comment>
<dbReference type="InterPro" id="IPR050341">
    <property type="entry name" value="PP1_catalytic_subunit"/>
</dbReference>
<evidence type="ECO:0000256" key="9">
    <source>
        <dbReference type="SAM" id="SignalP"/>
    </source>
</evidence>
<evidence type="ECO:0000256" key="8">
    <source>
        <dbReference type="ARBA" id="ARBA00048336"/>
    </source>
</evidence>
<dbReference type="PRINTS" id="PR00114">
    <property type="entry name" value="STPHPHTASE"/>
</dbReference>
<comment type="catalytic activity">
    <reaction evidence="7">
        <text>O-phospho-L-seryl-[protein] + H2O = L-seryl-[protein] + phosphate</text>
        <dbReference type="Rhea" id="RHEA:20629"/>
        <dbReference type="Rhea" id="RHEA-COMP:9863"/>
        <dbReference type="Rhea" id="RHEA-COMP:11604"/>
        <dbReference type="ChEBI" id="CHEBI:15377"/>
        <dbReference type="ChEBI" id="CHEBI:29999"/>
        <dbReference type="ChEBI" id="CHEBI:43474"/>
        <dbReference type="ChEBI" id="CHEBI:83421"/>
        <dbReference type="EC" id="3.1.3.16"/>
    </reaction>
</comment>
<dbReference type="GO" id="GO:0004722">
    <property type="term" value="F:protein serine/threonine phosphatase activity"/>
    <property type="evidence" value="ECO:0007669"/>
    <property type="project" value="UniProtKB-EC"/>
</dbReference>
<feature type="chain" id="PRO_5043944053" description="protein-serine/threonine phosphatase" evidence="9">
    <location>
        <begin position="23"/>
        <end position="257"/>
    </location>
</feature>
<evidence type="ECO:0000256" key="6">
    <source>
        <dbReference type="ARBA" id="ARBA00023211"/>
    </source>
</evidence>
<evidence type="ECO:0000313" key="12">
    <source>
        <dbReference type="Proteomes" id="UP001432322"/>
    </source>
</evidence>
<comment type="cofactor">
    <cofactor evidence="1">
        <name>Mn(2+)</name>
        <dbReference type="ChEBI" id="CHEBI:29035"/>
    </cofactor>
</comment>
<keyword evidence="12" id="KW-1185">Reference proteome</keyword>
<evidence type="ECO:0000256" key="1">
    <source>
        <dbReference type="ARBA" id="ARBA00001936"/>
    </source>
</evidence>
<gene>
    <name evidence="11" type="ORF">PFISCL1PPCAC_24296</name>
</gene>
<keyword evidence="5" id="KW-0904">Protein phosphatase</keyword>
<proteinExistence type="predicted"/>
<dbReference type="Pfam" id="PF00149">
    <property type="entry name" value="Metallophos"/>
    <property type="match status" value="1"/>
</dbReference>